<feature type="domain" description="HTH psq-type" evidence="1">
    <location>
        <begin position="7"/>
        <end position="40"/>
    </location>
</feature>
<dbReference type="KEGG" id="pphe:PP2015_3264"/>
<reference evidence="3" key="1">
    <citation type="submission" date="2015-11" db="EMBL/GenBank/DDBJ databases">
        <authorList>
            <person name="Kim K.M."/>
        </authorList>
    </citation>
    <scope>NUCLEOTIDE SEQUENCE [LARGE SCALE GENOMIC DNA]</scope>
    <source>
        <strain evidence="3">KCTC 12086</strain>
    </source>
</reference>
<evidence type="ECO:0000313" key="3">
    <source>
        <dbReference type="Proteomes" id="UP000061457"/>
    </source>
</evidence>
<dbReference type="GO" id="GO:0003677">
    <property type="term" value="F:DNA binding"/>
    <property type="evidence" value="ECO:0007669"/>
    <property type="project" value="InterPro"/>
</dbReference>
<sequence>MSKQIDLHEAMLSVMIGESSLSQAAAKYQVSKRSLYSALRFAKQAPEQRQQHLQRVREQLMANIANIDSRLAQQTA</sequence>
<dbReference type="Proteomes" id="UP000061457">
    <property type="component" value="Chromosome I"/>
</dbReference>
<keyword evidence="3" id="KW-1185">Reference proteome</keyword>
<protein>
    <recommendedName>
        <fullName evidence="1">HTH psq-type domain-containing protein</fullName>
    </recommendedName>
</protein>
<dbReference type="InterPro" id="IPR007889">
    <property type="entry name" value="HTH_Psq"/>
</dbReference>
<evidence type="ECO:0000259" key="1">
    <source>
        <dbReference type="Pfam" id="PF05225"/>
    </source>
</evidence>
<dbReference type="Pfam" id="PF05225">
    <property type="entry name" value="HTH_psq"/>
    <property type="match status" value="1"/>
</dbReference>
<dbReference type="OrthoDB" id="6312877at2"/>
<dbReference type="AlphaFoldDB" id="A0A0S2K660"/>
<dbReference type="PATRIC" id="fig|161398.10.peg.3327"/>
<name>A0A0S2K660_9GAMM</name>
<gene>
    <name evidence="2" type="ORF">PP2015_3264</name>
</gene>
<organism evidence="2 3">
    <name type="scientific">Pseudoalteromonas phenolica</name>
    <dbReference type="NCBI Taxonomy" id="161398"/>
    <lineage>
        <taxon>Bacteria</taxon>
        <taxon>Pseudomonadati</taxon>
        <taxon>Pseudomonadota</taxon>
        <taxon>Gammaproteobacteria</taxon>
        <taxon>Alteromonadales</taxon>
        <taxon>Pseudoalteromonadaceae</taxon>
        <taxon>Pseudoalteromonas</taxon>
    </lineage>
</organism>
<proteinExistence type="predicted"/>
<evidence type="ECO:0000313" key="2">
    <source>
        <dbReference type="EMBL" id="ALO43741.1"/>
    </source>
</evidence>
<dbReference type="EMBL" id="CP013187">
    <property type="protein sequence ID" value="ALO43741.1"/>
    <property type="molecule type" value="Genomic_DNA"/>
</dbReference>
<dbReference type="RefSeq" id="WP_058031385.1">
    <property type="nucleotide sequence ID" value="NZ_CP013187.1"/>
</dbReference>
<accession>A0A0S2K660</accession>